<evidence type="ECO:0000313" key="2">
    <source>
        <dbReference type="EMBL" id="MDI5961658.1"/>
    </source>
</evidence>
<feature type="signal peptide" evidence="1">
    <location>
        <begin position="1"/>
        <end position="27"/>
    </location>
</feature>
<accession>A0ABT6VT56</accession>
<sequence length="142" mass="14596">MRTRIAALAAAVLLAGGVLATASPASAAPAPPQGSWDHTWTTSDAAHGGTVYVEEHGDTVSLCDTAADGYAPRAEVFSEGTDGLYHARYIITASGGFASCTGYSASNGGVYDLPEGVEILVEIWLGPDAGHDGTSHYFLNDH</sequence>
<organism evidence="2 3">
    <name type="scientific">Streptantibioticus silvisoli</name>
    <dbReference type="NCBI Taxonomy" id="2705255"/>
    <lineage>
        <taxon>Bacteria</taxon>
        <taxon>Bacillati</taxon>
        <taxon>Actinomycetota</taxon>
        <taxon>Actinomycetes</taxon>
        <taxon>Kitasatosporales</taxon>
        <taxon>Streptomycetaceae</taxon>
        <taxon>Streptantibioticus</taxon>
    </lineage>
</organism>
<evidence type="ECO:0008006" key="4">
    <source>
        <dbReference type="Google" id="ProtNLM"/>
    </source>
</evidence>
<keyword evidence="1" id="KW-0732">Signal</keyword>
<dbReference type="Proteomes" id="UP001156398">
    <property type="component" value="Unassembled WGS sequence"/>
</dbReference>
<gene>
    <name evidence="2" type="ORF">POF43_002790</name>
</gene>
<comment type="caution">
    <text evidence="2">The sequence shown here is derived from an EMBL/GenBank/DDBJ whole genome shotgun (WGS) entry which is preliminary data.</text>
</comment>
<protein>
    <recommendedName>
        <fullName evidence="4">Secreted protein</fullName>
    </recommendedName>
</protein>
<feature type="chain" id="PRO_5045175042" description="Secreted protein" evidence="1">
    <location>
        <begin position="28"/>
        <end position="142"/>
    </location>
</feature>
<evidence type="ECO:0000256" key="1">
    <source>
        <dbReference type="SAM" id="SignalP"/>
    </source>
</evidence>
<dbReference type="EMBL" id="JAAGKO020000002">
    <property type="protein sequence ID" value="MDI5961658.1"/>
    <property type="molecule type" value="Genomic_DNA"/>
</dbReference>
<dbReference type="RefSeq" id="WP_271322858.1">
    <property type="nucleotide sequence ID" value="NZ_JAAGKO020000002.1"/>
</dbReference>
<name>A0ABT6VT56_9ACTN</name>
<keyword evidence="3" id="KW-1185">Reference proteome</keyword>
<proteinExistence type="predicted"/>
<evidence type="ECO:0000313" key="3">
    <source>
        <dbReference type="Proteomes" id="UP001156398"/>
    </source>
</evidence>
<reference evidence="2 3" key="1">
    <citation type="submission" date="2023-05" db="EMBL/GenBank/DDBJ databases">
        <title>Streptantibioticus silvisoli sp. nov., acidotolerant actinomycetes 1 from pine litter.</title>
        <authorList>
            <person name="Swiecimska M."/>
            <person name="Golinska P."/>
            <person name="Sangal V."/>
            <person name="Wachnowicz B."/>
            <person name="Goodfellow M."/>
        </authorList>
    </citation>
    <scope>NUCLEOTIDE SEQUENCE [LARGE SCALE GENOMIC DNA]</scope>
    <source>
        <strain evidence="2 3">SL54</strain>
    </source>
</reference>